<evidence type="ECO:0000313" key="2">
    <source>
        <dbReference type="Proteomes" id="UP000617544"/>
    </source>
</evidence>
<reference evidence="1" key="1">
    <citation type="journal article" date="2020" name="bioRxiv">
        <title>A rank-normalized archaeal taxonomy based on genome phylogeny resolves widespread incomplete and uneven classifications.</title>
        <authorList>
            <person name="Rinke C."/>
            <person name="Chuvochina M."/>
            <person name="Mussig A.J."/>
            <person name="Chaumeil P.-A."/>
            <person name="Waite D.W."/>
            <person name="Whitman W.B."/>
            <person name="Parks D.H."/>
            <person name="Hugenholtz P."/>
        </authorList>
    </citation>
    <scope>NUCLEOTIDE SEQUENCE</scope>
    <source>
        <strain evidence="1">UBA8834</strain>
    </source>
</reference>
<dbReference type="AlphaFoldDB" id="A0A832T4C5"/>
<name>A0A832T4C5_PYRHR</name>
<dbReference type="SUPFAM" id="SSF53795">
    <property type="entry name" value="PEP carboxykinase-like"/>
    <property type="match status" value="1"/>
</dbReference>
<protein>
    <recommendedName>
        <fullName evidence="3">HPr kinase/phosphorylase C-terminal domain-containing protein</fullName>
    </recommendedName>
</protein>
<accession>A0A832T4C5</accession>
<dbReference type="Proteomes" id="UP000617544">
    <property type="component" value="Unassembled WGS sequence"/>
</dbReference>
<sequence>MLSAAGVNVSFKGELDDGFEDAFLTVFSRRYLPDVSFTEAEPHIIVERFKGDTFRVFAVSYDEGNTIDKYKIESPVPSAYVNESPIFFLLQAVARAGAKIGKLFITDSVSISLGNYGVLFLGYPHSGKSTISTLALTEGFTILSTENTVIKPRKDGLYVVGGTDVLVYDPKIEEIYGVEVPYDDETKSGYRIKVIASNKRKKLMKNGVKIKLIVVLHAAFNCLGAGFSPVTGRKVKKILWYFATSLLKGVDYYEPRPLDVPITETILENINKFLTLASSIKMVEAFGNHKDILFRIINGEI</sequence>
<gene>
    <name evidence="1" type="ORF">HA331_05435</name>
</gene>
<proteinExistence type="predicted"/>
<dbReference type="EMBL" id="DUJN01000004">
    <property type="protein sequence ID" value="HII61181.1"/>
    <property type="molecule type" value="Genomic_DNA"/>
</dbReference>
<organism evidence="1 2">
    <name type="scientific">Pyrococcus horikoshii</name>
    <dbReference type="NCBI Taxonomy" id="53953"/>
    <lineage>
        <taxon>Archaea</taxon>
        <taxon>Methanobacteriati</taxon>
        <taxon>Methanobacteriota</taxon>
        <taxon>Thermococci</taxon>
        <taxon>Thermococcales</taxon>
        <taxon>Thermococcaceae</taxon>
        <taxon>Pyrococcus</taxon>
    </lineage>
</organism>
<comment type="caution">
    <text evidence="1">The sequence shown here is derived from an EMBL/GenBank/DDBJ whole genome shotgun (WGS) entry which is preliminary data.</text>
</comment>
<evidence type="ECO:0000313" key="1">
    <source>
        <dbReference type="EMBL" id="HII61181.1"/>
    </source>
</evidence>
<dbReference type="OMA" id="TLWYFST"/>
<dbReference type="RefSeq" id="WP_010884328.1">
    <property type="nucleotide sequence ID" value="NZ_DUJN01000004.1"/>
</dbReference>
<dbReference type="GeneID" id="1444115"/>
<evidence type="ECO:0008006" key="3">
    <source>
        <dbReference type="Google" id="ProtNLM"/>
    </source>
</evidence>